<name>A0ABV2DMP9_9HYPH</name>
<organism evidence="1 2">
    <name type="scientific">Mesorhizobium shangrilense</name>
    <dbReference type="NCBI Taxonomy" id="460060"/>
    <lineage>
        <taxon>Bacteria</taxon>
        <taxon>Pseudomonadati</taxon>
        <taxon>Pseudomonadota</taxon>
        <taxon>Alphaproteobacteria</taxon>
        <taxon>Hyphomicrobiales</taxon>
        <taxon>Phyllobacteriaceae</taxon>
        <taxon>Mesorhizobium</taxon>
    </lineage>
</organism>
<comment type="caution">
    <text evidence="1">The sequence shown here is derived from an EMBL/GenBank/DDBJ whole genome shotgun (WGS) entry which is preliminary data.</text>
</comment>
<gene>
    <name evidence="1" type="ORF">ABVQ20_30910</name>
</gene>
<reference evidence="1 2" key="1">
    <citation type="submission" date="2024-06" db="EMBL/GenBank/DDBJ databases">
        <authorList>
            <person name="Kim D.-U."/>
        </authorList>
    </citation>
    <scope>NUCLEOTIDE SEQUENCE [LARGE SCALE GENOMIC DNA]</scope>
    <source>
        <strain evidence="1 2">KACC15460</strain>
    </source>
</reference>
<dbReference type="RefSeq" id="WP_354463489.1">
    <property type="nucleotide sequence ID" value="NZ_JBEWSZ010000004.1"/>
</dbReference>
<dbReference type="EMBL" id="JBEWSZ010000004">
    <property type="protein sequence ID" value="MET2831365.1"/>
    <property type="molecule type" value="Genomic_DNA"/>
</dbReference>
<evidence type="ECO:0000313" key="1">
    <source>
        <dbReference type="EMBL" id="MET2831365.1"/>
    </source>
</evidence>
<proteinExistence type="predicted"/>
<sequence length="84" mass="9608">MDNTDIDEIVAPGAIAWFVYDAPCHSWRQTMEKAYTANLAIADAQRVRAAQYVRMSTEHQSYSIDNQKDAIGMFKHRQTNRTAD</sequence>
<evidence type="ECO:0000313" key="2">
    <source>
        <dbReference type="Proteomes" id="UP001548832"/>
    </source>
</evidence>
<protein>
    <submittedName>
        <fullName evidence="1">Uncharacterized protein</fullName>
    </submittedName>
</protein>
<keyword evidence="2" id="KW-1185">Reference proteome</keyword>
<dbReference type="Proteomes" id="UP001548832">
    <property type="component" value="Unassembled WGS sequence"/>
</dbReference>
<accession>A0ABV2DMP9</accession>